<name>A0ABZ1ZXQ4_STRAQ</name>
<keyword evidence="3" id="KW-1185">Reference proteome</keyword>
<protein>
    <submittedName>
        <fullName evidence="2">Uncharacterized protein</fullName>
    </submittedName>
</protein>
<evidence type="ECO:0000313" key="2">
    <source>
        <dbReference type="EMBL" id="WUX41701.1"/>
    </source>
</evidence>
<dbReference type="Proteomes" id="UP001431926">
    <property type="component" value="Chromosome"/>
</dbReference>
<dbReference type="EMBL" id="CP109491">
    <property type="protein sequence ID" value="WUX41701.1"/>
    <property type="molecule type" value="Genomic_DNA"/>
</dbReference>
<sequence length="149" mass="15740">MSGVHAKNTTGLQKTPAPATDLLTDAWNTSAPEIPPTPAVDPAADRDVLADARSLTPPTPAADPGDTTPPPANPAPAPDPDNAVVGLREAYDNHLSDIVTSLEALRWARHNDPDFPGPVDKRGAEFLYRAGGLKKWARNRPRAGTTDPD</sequence>
<evidence type="ECO:0000256" key="1">
    <source>
        <dbReference type="SAM" id="MobiDB-lite"/>
    </source>
</evidence>
<dbReference type="RefSeq" id="WP_329359658.1">
    <property type="nucleotide sequence ID" value="NZ_CP108640.1"/>
</dbReference>
<feature type="region of interest" description="Disordered" evidence="1">
    <location>
        <begin position="1"/>
        <end position="84"/>
    </location>
</feature>
<gene>
    <name evidence="2" type="ORF">OG367_38170</name>
</gene>
<proteinExistence type="predicted"/>
<organism evidence="2 3">
    <name type="scientific">Streptomyces anulatus</name>
    <name type="common">Streptomyces chrysomallus</name>
    <dbReference type="NCBI Taxonomy" id="1892"/>
    <lineage>
        <taxon>Bacteria</taxon>
        <taxon>Bacillati</taxon>
        <taxon>Actinomycetota</taxon>
        <taxon>Actinomycetes</taxon>
        <taxon>Kitasatosporales</taxon>
        <taxon>Streptomycetaceae</taxon>
        <taxon>Streptomyces</taxon>
    </lineage>
</organism>
<feature type="compositionally biased region" description="Pro residues" evidence="1">
    <location>
        <begin position="57"/>
        <end position="79"/>
    </location>
</feature>
<evidence type="ECO:0000313" key="3">
    <source>
        <dbReference type="Proteomes" id="UP001431926"/>
    </source>
</evidence>
<reference evidence="2" key="1">
    <citation type="submission" date="2022-10" db="EMBL/GenBank/DDBJ databases">
        <title>The complete genomes of actinobacterial strains from the NBC collection.</title>
        <authorList>
            <person name="Joergensen T.S."/>
            <person name="Alvarez Arevalo M."/>
            <person name="Sterndorff E.B."/>
            <person name="Faurdal D."/>
            <person name="Vuksanovic O."/>
            <person name="Mourched A.-S."/>
            <person name="Charusanti P."/>
            <person name="Shaw S."/>
            <person name="Blin K."/>
            <person name="Weber T."/>
        </authorList>
    </citation>
    <scope>NUCLEOTIDE SEQUENCE</scope>
    <source>
        <strain evidence="2">NBC_01436</strain>
    </source>
</reference>
<accession>A0ABZ1ZXQ4</accession>